<evidence type="ECO:0000313" key="5">
    <source>
        <dbReference type="Proteomes" id="UP000284706"/>
    </source>
</evidence>
<protein>
    <submittedName>
        <fullName evidence="4">Uncharacterized protein</fullName>
    </submittedName>
</protein>
<dbReference type="InterPro" id="IPR019775">
    <property type="entry name" value="WD40_repeat_CS"/>
</dbReference>
<dbReference type="STRING" id="231916.A0A409XZU0"/>
<dbReference type="Pfam" id="PF00400">
    <property type="entry name" value="WD40"/>
    <property type="match status" value="4"/>
</dbReference>
<evidence type="ECO:0000256" key="3">
    <source>
        <dbReference type="PROSITE-ProRule" id="PRU00221"/>
    </source>
</evidence>
<gene>
    <name evidence="4" type="ORF">CVT26_005650</name>
</gene>
<feature type="repeat" description="WD" evidence="3">
    <location>
        <begin position="237"/>
        <end position="278"/>
    </location>
</feature>
<proteinExistence type="predicted"/>
<dbReference type="CDD" id="cd00200">
    <property type="entry name" value="WD40"/>
    <property type="match status" value="1"/>
</dbReference>
<reference evidence="4 5" key="1">
    <citation type="journal article" date="2018" name="Evol. Lett.">
        <title>Horizontal gene cluster transfer increased hallucinogenic mushroom diversity.</title>
        <authorList>
            <person name="Reynolds H.T."/>
            <person name="Vijayakumar V."/>
            <person name="Gluck-Thaler E."/>
            <person name="Korotkin H.B."/>
            <person name="Matheny P.B."/>
            <person name="Slot J.C."/>
        </authorList>
    </citation>
    <scope>NUCLEOTIDE SEQUENCE [LARGE SCALE GENOMIC DNA]</scope>
    <source>
        <strain evidence="4 5">SRW20</strain>
    </source>
</reference>
<dbReference type="Gene3D" id="2.130.10.10">
    <property type="entry name" value="YVTN repeat-like/Quinoprotein amine dehydrogenase"/>
    <property type="match status" value="2"/>
</dbReference>
<dbReference type="FunCoup" id="A0A409XZU0">
    <property type="interactions" value="29"/>
</dbReference>
<keyword evidence="1 3" id="KW-0853">WD repeat</keyword>
<evidence type="ECO:0000313" key="4">
    <source>
        <dbReference type="EMBL" id="PPQ96290.1"/>
    </source>
</evidence>
<keyword evidence="2" id="KW-0677">Repeat</keyword>
<dbReference type="InterPro" id="IPR001680">
    <property type="entry name" value="WD40_rpt"/>
</dbReference>
<keyword evidence="5" id="KW-1185">Reference proteome</keyword>
<dbReference type="Proteomes" id="UP000284706">
    <property type="component" value="Unassembled WGS sequence"/>
</dbReference>
<dbReference type="SMART" id="SM00320">
    <property type="entry name" value="WD40"/>
    <property type="match status" value="6"/>
</dbReference>
<dbReference type="InParanoid" id="A0A409XZU0"/>
<sequence>MQTASFQPLKSFPVKDPVSTVVFFPDGRRIATGGHPDGTVHIWNLDSGKKEGNPLKGHSKAVTHLAVSSDGTGVVTGGKDSQVLLWTIRGNQNPLSRRLLALSTIGQDGDPVVKFNTSTGIPSLIAFISSSSIDVWELTASMNAARVKQISIPNSTILSTCFSKADPNILAMAFADKTIRILNARTGDGAIEFDGCCGSIPTLGWSPTSQRLFSTASNMKTINVLSQNNAEWTKQEMVGHTQAIKCFDVHPDGKFVASGGDDKVLRVWNADSLVEIASSENISSAITNVAFSPDGSRFVAVCGMKKVFVWDAGPMRALQDTPSRPSSRNIGATLPSDPLGRFFSRYPPFDYNPDEVSTTEFYRMCSHFHWERRSQEREAAYQSFRRALTEQFNYRFGTDFDSLASWQLLCARLGRPIPNSLKECREVFMATNANLVDLVHTNDSVKTFDTVEELSAYTRRTGKIFPRGDVKAGDLLRYLLRHIFNPELDRERHSGGGRNGRWRGQRRR</sequence>
<evidence type="ECO:0000256" key="1">
    <source>
        <dbReference type="ARBA" id="ARBA00022574"/>
    </source>
</evidence>
<dbReference type="PROSITE" id="PS50294">
    <property type="entry name" value="WD_REPEATS_REGION"/>
    <property type="match status" value="2"/>
</dbReference>
<dbReference type="InterPro" id="IPR015943">
    <property type="entry name" value="WD40/YVTN_repeat-like_dom_sf"/>
</dbReference>
<evidence type="ECO:0000256" key="2">
    <source>
        <dbReference type="ARBA" id="ARBA00022737"/>
    </source>
</evidence>
<dbReference type="PANTHER" id="PTHR19848:SF8">
    <property type="entry name" value="F-BOX AND WD REPEAT DOMAIN CONTAINING 7"/>
    <property type="match status" value="1"/>
</dbReference>
<feature type="repeat" description="WD" evidence="3">
    <location>
        <begin position="55"/>
        <end position="96"/>
    </location>
</feature>
<dbReference type="InterPro" id="IPR036322">
    <property type="entry name" value="WD40_repeat_dom_sf"/>
</dbReference>
<dbReference type="AlphaFoldDB" id="A0A409XZU0"/>
<accession>A0A409XZU0</accession>
<name>A0A409XZU0_9AGAR</name>
<dbReference type="OrthoDB" id="6105938at2759"/>
<comment type="caution">
    <text evidence="4">The sequence shown here is derived from an EMBL/GenBank/DDBJ whole genome shotgun (WGS) entry which is preliminary data.</text>
</comment>
<dbReference type="EMBL" id="NHYE01001383">
    <property type="protein sequence ID" value="PPQ96290.1"/>
    <property type="molecule type" value="Genomic_DNA"/>
</dbReference>
<dbReference type="SUPFAM" id="SSF50978">
    <property type="entry name" value="WD40 repeat-like"/>
    <property type="match status" value="1"/>
</dbReference>
<organism evidence="4 5">
    <name type="scientific">Gymnopilus dilepis</name>
    <dbReference type="NCBI Taxonomy" id="231916"/>
    <lineage>
        <taxon>Eukaryota</taxon>
        <taxon>Fungi</taxon>
        <taxon>Dikarya</taxon>
        <taxon>Basidiomycota</taxon>
        <taxon>Agaricomycotina</taxon>
        <taxon>Agaricomycetes</taxon>
        <taxon>Agaricomycetidae</taxon>
        <taxon>Agaricales</taxon>
        <taxon>Agaricineae</taxon>
        <taxon>Hymenogastraceae</taxon>
        <taxon>Gymnopilus</taxon>
    </lineage>
</organism>
<dbReference type="PROSITE" id="PS50082">
    <property type="entry name" value="WD_REPEATS_2"/>
    <property type="match status" value="2"/>
</dbReference>
<dbReference type="PROSITE" id="PS00678">
    <property type="entry name" value="WD_REPEATS_1"/>
    <property type="match status" value="1"/>
</dbReference>
<dbReference type="PANTHER" id="PTHR19848">
    <property type="entry name" value="WD40 REPEAT PROTEIN"/>
    <property type="match status" value="1"/>
</dbReference>